<sequence>MHYVEKIRTPRNMYTERLLNHKYYAHINHTKKFVCIYGEVIKLNRISGRGNSPVDDNADVILMEPLELLEGDMASKLMGQKEKTSKTIDQAISPIEIVGTTPGNFQRNLPRFSKPTVEMDADGEERPDTSSKKQPNEDTGTNSSTPKKRAKKPVEEKIRLF</sequence>
<dbReference type="Proteomes" id="UP000265703">
    <property type="component" value="Unassembled WGS sequence"/>
</dbReference>
<organism evidence="2 3">
    <name type="scientific">Glomus cerebriforme</name>
    <dbReference type="NCBI Taxonomy" id="658196"/>
    <lineage>
        <taxon>Eukaryota</taxon>
        <taxon>Fungi</taxon>
        <taxon>Fungi incertae sedis</taxon>
        <taxon>Mucoromycota</taxon>
        <taxon>Glomeromycotina</taxon>
        <taxon>Glomeromycetes</taxon>
        <taxon>Glomerales</taxon>
        <taxon>Glomeraceae</taxon>
        <taxon>Glomus</taxon>
    </lineage>
</organism>
<proteinExistence type="predicted"/>
<keyword evidence="3" id="KW-1185">Reference proteome</keyword>
<protein>
    <submittedName>
        <fullName evidence="2">Uncharacterized protein</fullName>
    </submittedName>
</protein>
<accession>A0A397SIL5</accession>
<feature type="compositionally biased region" description="Basic and acidic residues" evidence="1">
    <location>
        <begin position="152"/>
        <end position="161"/>
    </location>
</feature>
<evidence type="ECO:0000313" key="3">
    <source>
        <dbReference type="Proteomes" id="UP000265703"/>
    </source>
</evidence>
<feature type="compositionally biased region" description="Basic and acidic residues" evidence="1">
    <location>
        <begin position="124"/>
        <end position="136"/>
    </location>
</feature>
<gene>
    <name evidence="2" type="ORF">C1645_862723</name>
</gene>
<dbReference type="EMBL" id="QKYT01000674">
    <property type="protein sequence ID" value="RIA82344.1"/>
    <property type="molecule type" value="Genomic_DNA"/>
</dbReference>
<name>A0A397SIL5_9GLOM</name>
<dbReference type="AlphaFoldDB" id="A0A397SIL5"/>
<evidence type="ECO:0000256" key="1">
    <source>
        <dbReference type="SAM" id="MobiDB-lite"/>
    </source>
</evidence>
<feature type="region of interest" description="Disordered" evidence="1">
    <location>
        <begin position="103"/>
        <end position="161"/>
    </location>
</feature>
<evidence type="ECO:0000313" key="2">
    <source>
        <dbReference type="EMBL" id="RIA82344.1"/>
    </source>
</evidence>
<reference evidence="2 3" key="1">
    <citation type="submission" date="2018-06" db="EMBL/GenBank/DDBJ databases">
        <title>Comparative genomics reveals the genomic features of Rhizophagus irregularis, R. cerebriforme, R. diaphanum and Gigaspora rosea, and their symbiotic lifestyle signature.</title>
        <authorList>
            <person name="Morin E."/>
            <person name="San Clemente H."/>
            <person name="Chen E.C.H."/>
            <person name="De La Providencia I."/>
            <person name="Hainaut M."/>
            <person name="Kuo A."/>
            <person name="Kohler A."/>
            <person name="Murat C."/>
            <person name="Tang N."/>
            <person name="Roy S."/>
            <person name="Loubradou J."/>
            <person name="Henrissat B."/>
            <person name="Grigoriev I.V."/>
            <person name="Corradi N."/>
            <person name="Roux C."/>
            <person name="Martin F.M."/>
        </authorList>
    </citation>
    <scope>NUCLEOTIDE SEQUENCE [LARGE SCALE GENOMIC DNA]</scope>
    <source>
        <strain evidence="2 3">DAOM 227022</strain>
    </source>
</reference>
<comment type="caution">
    <text evidence="2">The sequence shown here is derived from an EMBL/GenBank/DDBJ whole genome shotgun (WGS) entry which is preliminary data.</text>
</comment>